<dbReference type="Gene3D" id="3.20.20.190">
    <property type="entry name" value="Phosphatidylinositol (PI) phosphodiesterase"/>
    <property type="match status" value="1"/>
</dbReference>
<proteinExistence type="predicted"/>
<evidence type="ECO:0000313" key="3">
    <source>
        <dbReference type="EMBL" id="KAK3196932.1"/>
    </source>
</evidence>
<comment type="caution">
    <text evidence="3">The sequence shown here is derived from an EMBL/GenBank/DDBJ whole genome shotgun (WGS) entry which is preliminary data.</text>
</comment>
<keyword evidence="4" id="KW-1185">Reference proteome</keyword>
<reference evidence="3 4" key="1">
    <citation type="submission" date="2021-02" db="EMBL/GenBank/DDBJ databases">
        <title>Genome assembly of Pseudopithomyces chartarum.</title>
        <authorList>
            <person name="Jauregui R."/>
            <person name="Singh J."/>
            <person name="Voisey C."/>
        </authorList>
    </citation>
    <scope>NUCLEOTIDE SEQUENCE [LARGE SCALE GENOMIC DNA]</scope>
    <source>
        <strain evidence="3 4">AGR01</strain>
    </source>
</reference>
<organism evidence="3 4">
    <name type="scientific">Pseudopithomyces chartarum</name>
    <dbReference type="NCBI Taxonomy" id="1892770"/>
    <lineage>
        <taxon>Eukaryota</taxon>
        <taxon>Fungi</taxon>
        <taxon>Dikarya</taxon>
        <taxon>Ascomycota</taxon>
        <taxon>Pezizomycotina</taxon>
        <taxon>Dothideomycetes</taxon>
        <taxon>Pleosporomycetidae</taxon>
        <taxon>Pleosporales</taxon>
        <taxon>Massarineae</taxon>
        <taxon>Didymosphaeriaceae</taxon>
        <taxon>Pseudopithomyces</taxon>
    </lineage>
</organism>
<feature type="domain" description="GP-PDE" evidence="2">
    <location>
        <begin position="1"/>
        <end position="290"/>
    </location>
</feature>
<dbReference type="PANTHER" id="PTHR22958">
    <property type="entry name" value="GLYCEROPHOSPHORYL DIESTER PHOSPHODIESTERASE"/>
    <property type="match status" value="1"/>
</dbReference>
<dbReference type="PANTHER" id="PTHR22958:SF1">
    <property type="entry name" value="GLYCEROPHOSPHOCHOLINE PHOSPHODIESTERASE GPCPD1"/>
    <property type="match status" value="1"/>
</dbReference>
<dbReference type="Pfam" id="PF03009">
    <property type="entry name" value="GDPD"/>
    <property type="match status" value="1"/>
</dbReference>
<evidence type="ECO:0000256" key="1">
    <source>
        <dbReference type="ARBA" id="ARBA00022801"/>
    </source>
</evidence>
<name>A0AAN6RCF7_9PLEO</name>
<accession>A0AAN6RCF7</accession>
<dbReference type="GO" id="GO:0046475">
    <property type="term" value="P:glycerophospholipid catabolic process"/>
    <property type="evidence" value="ECO:0007669"/>
    <property type="project" value="TreeGrafter"/>
</dbReference>
<dbReference type="AlphaFoldDB" id="A0AAN6RCF7"/>
<dbReference type="Proteomes" id="UP001280581">
    <property type="component" value="Unassembled WGS sequence"/>
</dbReference>
<keyword evidence="1" id="KW-0378">Hydrolase</keyword>
<dbReference type="EMBL" id="WVTA01000021">
    <property type="protein sequence ID" value="KAK3196932.1"/>
    <property type="molecule type" value="Genomic_DNA"/>
</dbReference>
<evidence type="ECO:0000259" key="2">
    <source>
        <dbReference type="PROSITE" id="PS51704"/>
    </source>
</evidence>
<sequence>MGADQSDHHALIGTGMAFLFTATACLAARHGTLFIHASHIQSPQGNPSAIDGISQDYRARGDFHYDRPRSRSVTTASEKGAEEVKNRMKHTIDYLNKGFKPNTRGQFIQSTFTTLEDVLSNVPKDTGFDMEIKCPRIHEVLEAGIALVSIDINVFVDIILDQIARSGGARNIILSSFTPEICILLAIKQKAHQVLFITNAGKPPLSDQEKPAGSLQNAARFAKQWGLAGIVVAADSLVMCPRLIDVVRSQGLVCGSYNGSNNEPANVKLQVKAGIDLIVADRVGLTSQTLKKMGM</sequence>
<evidence type="ECO:0000313" key="4">
    <source>
        <dbReference type="Proteomes" id="UP001280581"/>
    </source>
</evidence>
<dbReference type="SUPFAM" id="SSF51695">
    <property type="entry name" value="PLC-like phosphodiesterases"/>
    <property type="match status" value="1"/>
</dbReference>
<dbReference type="InterPro" id="IPR030395">
    <property type="entry name" value="GP_PDE_dom"/>
</dbReference>
<gene>
    <name evidence="3" type="ORF">GRF29_1536g24260</name>
</gene>
<dbReference type="InterPro" id="IPR051578">
    <property type="entry name" value="GDPD"/>
</dbReference>
<dbReference type="InterPro" id="IPR017946">
    <property type="entry name" value="PLC-like_Pdiesterase_TIM-brl"/>
</dbReference>
<dbReference type="GO" id="GO:0047389">
    <property type="term" value="F:glycerophosphocholine phosphodiesterase activity"/>
    <property type="evidence" value="ECO:0007669"/>
    <property type="project" value="TreeGrafter"/>
</dbReference>
<dbReference type="PROSITE" id="PS51704">
    <property type="entry name" value="GP_PDE"/>
    <property type="match status" value="1"/>
</dbReference>
<protein>
    <recommendedName>
        <fullName evidence="2">GP-PDE domain-containing protein</fullName>
    </recommendedName>
</protein>